<gene>
    <name evidence="13" type="ORF">GJ744_004611</name>
</gene>
<dbReference type="Proteomes" id="UP000606974">
    <property type="component" value="Unassembled WGS sequence"/>
</dbReference>
<dbReference type="InterPro" id="IPR040976">
    <property type="entry name" value="Pkinase_fungal"/>
</dbReference>
<evidence type="ECO:0000256" key="10">
    <source>
        <dbReference type="ARBA" id="ARBA00047899"/>
    </source>
</evidence>
<dbReference type="PANTHER" id="PTHR38248:SF2">
    <property type="entry name" value="FUNK1 11"/>
    <property type="match status" value="1"/>
</dbReference>
<dbReference type="PROSITE" id="PS50011">
    <property type="entry name" value="PROTEIN_KINASE_DOM"/>
    <property type="match status" value="1"/>
</dbReference>
<feature type="domain" description="Protein kinase" evidence="12">
    <location>
        <begin position="1"/>
        <end position="118"/>
    </location>
</feature>
<dbReference type="GO" id="GO:0004674">
    <property type="term" value="F:protein serine/threonine kinase activity"/>
    <property type="evidence" value="ECO:0007669"/>
    <property type="project" value="UniProtKB-EC"/>
</dbReference>
<evidence type="ECO:0000313" key="13">
    <source>
        <dbReference type="EMBL" id="KAF7511422.1"/>
    </source>
</evidence>
<organism evidence="13 14">
    <name type="scientific">Endocarpon pusillum</name>
    <dbReference type="NCBI Taxonomy" id="364733"/>
    <lineage>
        <taxon>Eukaryota</taxon>
        <taxon>Fungi</taxon>
        <taxon>Dikarya</taxon>
        <taxon>Ascomycota</taxon>
        <taxon>Pezizomycotina</taxon>
        <taxon>Eurotiomycetes</taxon>
        <taxon>Chaetothyriomycetidae</taxon>
        <taxon>Verrucariales</taxon>
        <taxon>Verrucariaceae</taxon>
        <taxon>Endocarpon</taxon>
    </lineage>
</organism>
<dbReference type="InterPro" id="IPR000719">
    <property type="entry name" value="Prot_kinase_dom"/>
</dbReference>
<dbReference type="InterPro" id="IPR011009">
    <property type="entry name" value="Kinase-like_dom_sf"/>
</dbReference>
<keyword evidence="7" id="KW-0779">Telomere</keyword>
<evidence type="ECO:0000313" key="14">
    <source>
        <dbReference type="Proteomes" id="UP000606974"/>
    </source>
</evidence>
<name>A0A8H7E6T0_9EURO</name>
<dbReference type="GO" id="GO:0000781">
    <property type="term" value="C:chromosome, telomeric region"/>
    <property type="evidence" value="ECO:0007669"/>
    <property type="project" value="UniProtKB-SubCell"/>
</dbReference>
<comment type="catalytic activity">
    <reaction evidence="11">
        <text>L-seryl-[protein] + ATP = O-phospho-L-seryl-[protein] + ADP + H(+)</text>
        <dbReference type="Rhea" id="RHEA:17989"/>
        <dbReference type="Rhea" id="RHEA-COMP:9863"/>
        <dbReference type="Rhea" id="RHEA-COMP:11604"/>
        <dbReference type="ChEBI" id="CHEBI:15378"/>
        <dbReference type="ChEBI" id="CHEBI:29999"/>
        <dbReference type="ChEBI" id="CHEBI:30616"/>
        <dbReference type="ChEBI" id="CHEBI:83421"/>
        <dbReference type="ChEBI" id="CHEBI:456216"/>
        <dbReference type="EC" id="2.7.11.1"/>
    </reaction>
</comment>
<evidence type="ECO:0000256" key="5">
    <source>
        <dbReference type="ARBA" id="ARBA00013948"/>
    </source>
</evidence>
<keyword evidence="7" id="KW-0158">Chromosome</keyword>
<comment type="function">
    <text evidence="1">Component of the EKC/KEOPS complex that is required for the formation of a threonylcarbamoyl group on adenosine at position 37 (t(6)A37) in tRNAs that read codons beginning with adenine. The complex is probably involved in the transfer of the threonylcarbamoyl moiety of threonylcarbamoyl-AMP (TC-AMP) to the N6 group of A37. BUD32 has ATPase activity in the context of the EKC/KEOPS complex and likely plays a supporting role to the catalytic subunit KAE1. The EKC/KEOPS complex also promotes both telomere uncapping and telomere elongation. The complex is required for efficient recruitment of transcriptional coactivators.</text>
</comment>
<evidence type="ECO:0000256" key="2">
    <source>
        <dbReference type="ARBA" id="ARBA00004574"/>
    </source>
</evidence>
<dbReference type="Pfam" id="PF17667">
    <property type="entry name" value="Pkinase_fungal"/>
    <property type="match status" value="1"/>
</dbReference>
<dbReference type="GO" id="GO:0005524">
    <property type="term" value="F:ATP binding"/>
    <property type="evidence" value="ECO:0007669"/>
    <property type="project" value="InterPro"/>
</dbReference>
<dbReference type="AlphaFoldDB" id="A0A8H7E6T0"/>
<evidence type="ECO:0000256" key="7">
    <source>
        <dbReference type="ARBA" id="ARBA00022895"/>
    </source>
</evidence>
<comment type="subcellular location">
    <subcellularLocation>
        <location evidence="2">Chromosome</location>
        <location evidence="2">Telomere</location>
    </subcellularLocation>
</comment>
<sequence length="118" mass="13085">MNTQTEVYRNRIFSCLVISPAGRTIKEFGSIEELLASLRDAIKAHQSLLSNAKILHRDISENNIIITYPKTAGGFTGMLIDLDLAIVDGERTGGRHMIGTMEFMAIDMLRAVEAYLQA</sequence>
<dbReference type="Gene3D" id="1.10.510.10">
    <property type="entry name" value="Transferase(Phosphotransferase) domain 1"/>
    <property type="match status" value="1"/>
</dbReference>
<evidence type="ECO:0000256" key="1">
    <source>
        <dbReference type="ARBA" id="ARBA00003747"/>
    </source>
</evidence>
<dbReference type="EC" id="2.7.11.1" evidence="4"/>
<dbReference type="OrthoDB" id="4187685at2759"/>
<comment type="caution">
    <text evidence="13">The sequence shown here is derived from an EMBL/GenBank/DDBJ whole genome shotgun (WGS) entry which is preliminary data.</text>
</comment>
<evidence type="ECO:0000259" key="12">
    <source>
        <dbReference type="PROSITE" id="PS50011"/>
    </source>
</evidence>
<evidence type="ECO:0000256" key="4">
    <source>
        <dbReference type="ARBA" id="ARBA00012513"/>
    </source>
</evidence>
<evidence type="ECO:0000256" key="3">
    <source>
        <dbReference type="ARBA" id="ARBA00011534"/>
    </source>
</evidence>
<keyword evidence="14" id="KW-1185">Reference proteome</keyword>
<proteinExistence type="predicted"/>
<evidence type="ECO:0000256" key="9">
    <source>
        <dbReference type="ARBA" id="ARBA00033194"/>
    </source>
</evidence>
<dbReference type="EMBL" id="JAACFV010000020">
    <property type="protein sequence ID" value="KAF7511422.1"/>
    <property type="molecule type" value="Genomic_DNA"/>
</dbReference>
<accession>A0A8H7E6T0</accession>
<comment type="subunit">
    <text evidence="3">Component of the EKC/KEOPS complex composed of at least BUD32, CGI121, GON7, KAE1 and PCC1; the whole complex dimerizes.</text>
</comment>
<protein>
    <recommendedName>
        <fullName evidence="6">EKC/KEOPS complex subunit BUD32</fullName>
        <ecNumber evidence="4">2.7.11.1</ecNumber>
    </recommendedName>
    <alternativeName>
        <fullName evidence="8 9">Atypical Serine/threonine protein kinase BUD32</fullName>
    </alternativeName>
    <alternativeName>
        <fullName evidence="5">EKC/KEOPS complex subunit bud32</fullName>
    </alternativeName>
</protein>
<dbReference type="PANTHER" id="PTHR38248">
    <property type="entry name" value="FUNK1 6"/>
    <property type="match status" value="1"/>
</dbReference>
<dbReference type="InterPro" id="IPR008266">
    <property type="entry name" value="Tyr_kinase_AS"/>
</dbReference>
<comment type="catalytic activity">
    <reaction evidence="10">
        <text>L-threonyl-[protein] + ATP = O-phospho-L-threonyl-[protein] + ADP + H(+)</text>
        <dbReference type="Rhea" id="RHEA:46608"/>
        <dbReference type="Rhea" id="RHEA-COMP:11060"/>
        <dbReference type="Rhea" id="RHEA-COMP:11605"/>
        <dbReference type="ChEBI" id="CHEBI:15378"/>
        <dbReference type="ChEBI" id="CHEBI:30013"/>
        <dbReference type="ChEBI" id="CHEBI:30616"/>
        <dbReference type="ChEBI" id="CHEBI:61977"/>
        <dbReference type="ChEBI" id="CHEBI:456216"/>
        <dbReference type="EC" id="2.7.11.1"/>
    </reaction>
</comment>
<dbReference type="SUPFAM" id="SSF56112">
    <property type="entry name" value="Protein kinase-like (PK-like)"/>
    <property type="match status" value="1"/>
</dbReference>
<evidence type="ECO:0000256" key="6">
    <source>
        <dbReference type="ARBA" id="ARBA00019973"/>
    </source>
</evidence>
<reference evidence="13" key="1">
    <citation type="submission" date="2020-02" db="EMBL/GenBank/DDBJ databases">
        <authorList>
            <person name="Palmer J.M."/>
        </authorList>
    </citation>
    <scope>NUCLEOTIDE SEQUENCE</scope>
    <source>
        <strain evidence="13">EPUS1.4</strain>
        <tissue evidence="13">Thallus</tissue>
    </source>
</reference>
<dbReference type="PROSITE" id="PS00109">
    <property type="entry name" value="PROTEIN_KINASE_TYR"/>
    <property type="match status" value="1"/>
</dbReference>
<evidence type="ECO:0000256" key="11">
    <source>
        <dbReference type="ARBA" id="ARBA00048679"/>
    </source>
</evidence>
<evidence type="ECO:0000256" key="8">
    <source>
        <dbReference type="ARBA" id="ARBA00030980"/>
    </source>
</evidence>